<feature type="region of interest" description="Disordered" evidence="1">
    <location>
        <begin position="109"/>
        <end position="128"/>
    </location>
</feature>
<evidence type="ECO:0000256" key="2">
    <source>
        <dbReference type="SAM" id="SignalP"/>
    </source>
</evidence>
<dbReference type="OrthoDB" id="4916523at2759"/>
<dbReference type="AlphaFoldDB" id="A0A6A5SR61"/>
<proteinExistence type="predicted"/>
<keyword evidence="4" id="KW-1185">Reference proteome</keyword>
<evidence type="ECO:0000256" key="1">
    <source>
        <dbReference type="SAM" id="MobiDB-lite"/>
    </source>
</evidence>
<protein>
    <submittedName>
        <fullName evidence="3">Uncharacterized protein</fullName>
    </submittedName>
</protein>
<organism evidence="3 4">
    <name type="scientific">Clathrospora elynae</name>
    <dbReference type="NCBI Taxonomy" id="706981"/>
    <lineage>
        <taxon>Eukaryota</taxon>
        <taxon>Fungi</taxon>
        <taxon>Dikarya</taxon>
        <taxon>Ascomycota</taxon>
        <taxon>Pezizomycotina</taxon>
        <taxon>Dothideomycetes</taxon>
        <taxon>Pleosporomycetidae</taxon>
        <taxon>Pleosporales</taxon>
        <taxon>Diademaceae</taxon>
        <taxon>Clathrospora</taxon>
    </lineage>
</organism>
<feature type="signal peptide" evidence="2">
    <location>
        <begin position="1"/>
        <end position="26"/>
    </location>
</feature>
<evidence type="ECO:0000313" key="4">
    <source>
        <dbReference type="Proteomes" id="UP000800038"/>
    </source>
</evidence>
<sequence length="128" mass="14948">MRCCHSLLNMAIGPFVILLLLRLTQAQFIQHYNYENGVPNWRRQIAPHIINQPVIVPDFPIYLEYNCWKMPAICQNVRNWLNDPKLSKWPTRPGPNMFTYDMFAATKKAYSQGTSSKPGTLKRNSDHR</sequence>
<feature type="compositionally biased region" description="Polar residues" evidence="1">
    <location>
        <begin position="109"/>
        <end position="118"/>
    </location>
</feature>
<gene>
    <name evidence="3" type="ORF">EJ02DRAFT_209698</name>
</gene>
<dbReference type="Proteomes" id="UP000800038">
    <property type="component" value="Unassembled WGS sequence"/>
</dbReference>
<reference evidence="3" key="1">
    <citation type="journal article" date="2020" name="Stud. Mycol.">
        <title>101 Dothideomycetes genomes: a test case for predicting lifestyles and emergence of pathogens.</title>
        <authorList>
            <person name="Haridas S."/>
            <person name="Albert R."/>
            <person name="Binder M."/>
            <person name="Bloem J."/>
            <person name="Labutti K."/>
            <person name="Salamov A."/>
            <person name="Andreopoulos B."/>
            <person name="Baker S."/>
            <person name="Barry K."/>
            <person name="Bills G."/>
            <person name="Bluhm B."/>
            <person name="Cannon C."/>
            <person name="Castanera R."/>
            <person name="Culley D."/>
            <person name="Daum C."/>
            <person name="Ezra D."/>
            <person name="Gonzalez J."/>
            <person name="Henrissat B."/>
            <person name="Kuo A."/>
            <person name="Liang C."/>
            <person name="Lipzen A."/>
            <person name="Lutzoni F."/>
            <person name="Magnuson J."/>
            <person name="Mondo S."/>
            <person name="Nolan M."/>
            <person name="Ohm R."/>
            <person name="Pangilinan J."/>
            <person name="Park H.-J."/>
            <person name="Ramirez L."/>
            <person name="Alfaro M."/>
            <person name="Sun H."/>
            <person name="Tritt A."/>
            <person name="Yoshinaga Y."/>
            <person name="Zwiers L.-H."/>
            <person name="Turgeon B."/>
            <person name="Goodwin S."/>
            <person name="Spatafora J."/>
            <person name="Crous P."/>
            <person name="Grigoriev I."/>
        </authorList>
    </citation>
    <scope>NUCLEOTIDE SEQUENCE</scope>
    <source>
        <strain evidence="3">CBS 161.51</strain>
    </source>
</reference>
<accession>A0A6A5SR61</accession>
<feature type="chain" id="PRO_5025448337" evidence="2">
    <location>
        <begin position="27"/>
        <end position="128"/>
    </location>
</feature>
<keyword evidence="2" id="KW-0732">Signal</keyword>
<name>A0A6A5SR61_9PLEO</name>
<dbReference type="EMBL" id="ML976052">
    <property type="protein sequence ID" value="KAF1941096.1"/>
    <property type="molecule type" value="Genomic_DNA"/>
</dbReference>
<evidence type="ECO:0000313" key="3">
    <source>
        <dbReference type="EMBL" id="KAF1941096.1"/>
    </source>
</evidence>